<gene>
    <name evidence="1" type="ORF">BV22DRAFT_1128953</name>
</gene>
<accession>A0ACB8BLU9</accession>
<comment type="caution">
    <text evidence="1">The sequence shown here is derived from an EMBL/GenBank/DDBJ whole genome shotgun (WGS) entry which is preliminary data.</text>
</comment>
<evidence type="ECO:0000313" key="1">
    <source>
        <dbReference type="EMBL" id="KAH7925538.1"/>
    </source>
</evidence>
<sequence length="291" mass="32759">MSALYNPVDVSLAEGLQTVDFVFVALATISVFDYAINLDDEVMFILNSRWTSAKVVYIICRYTPFLIWGVQGPLILETNMDPSVCLPLFAGTTGLTMIILCGSEYIFLLRTYALWACSRRVQVVLLASFVVILVPIVTVLAKYQTTVTTSKPPLSIMPGCNLQSHNQTFLAAYALLVLFELEVFILSVYRVLKYYRDSRSQLLKILARHSIFYFACALALGLMNICAVFFLPNYFSGFFGVFQAIAQGLLVTKMQFYLWKADQEPMLPSLSTIDFPNVVAERTGVQYHCQM</sequence>
<dbReference type="Proteomes" id="UP000790709">
    <property type="component" value="Unassembled WGS sequence"/>
</dbReference>
<name>A0ACB8BLU9_9AGAM</name>
<evidence type="ECO:0000313" key="2">
    <source>
        <dbReference type="Proteomes" id="UP000790709"/>
    </source>
</evidence>
<keyword evidence="2" id="KW-1185">Reference proteome</keyword>
<proteinExistence type="predicted"/>
<dbReference type="EMBL" id="MU266400">
    <property type="protein sequence ID" value="KAH7925538.1"/>
    <property type="molecule type" value="Genomic_DNA"/>
</dbReference>
<protein>
    <submittedName>
        <fullName evidence="1">Uncharacterized protein</fullName>
    </submittedName>
</protein>
<reference evidence="1" key="1">
    <citation type="journal article" date="2021" name="New Phytol.">
        <title>Evolutionary innovations through gain and loss of genes in the ectomycorrhizal Boletales.</title>
        <authorList>
            <person name="Wu G."/>
            <person name="Miyauchi S."/>
            <person name="Morin E."/>
            <person name="Kuo A."/>
            <person name="Drula E."/>
            <person name="Varga T."/>
            <person name="Kohler A."/>
            <person name="Feng B."/>
            <person name="Cao Y."/>
            <person name="Lipzen A."/>
            <person name="Daum C."/>
            <person name="Hundley H."/>
            <person name="Pangilinan J."/>
            <person name="Johnson J."/>
            <person name="Barry K."/>
            <person name="LaButti K."/>
            <person name="Ng V."/>
            <person name="Ahrendt S."/>
            <person name="Min B."/>
            <person name="Choi I.G."/>
            <person name="Park H."/>
            <person name="Plett J.M."/>
            <person name="Magnuson J."/>
            <person name="Spatafora J.W."/>
            <person name="Nagy L.G."/>
            <person name="Henrissat B."/>
            <person name="Grigoriev I.V."/>
            <person name="Yang Z.L."/>
            <person name="Xu J."/>
            <person name="Martin F.M."/>
        </authorList>
    </citation>
    <scope>NUCLEOTIDE SEQUENCE</scope>
    <source>
        <strain evidence="1">KUC20120723A-06</strain>
    </source>
</reference>
<organism evidence="1 2">
    <name type="scientific">Leucogyrophana mollusca</name>
    <dbReference type="NCBI Taxonomy" id="85980"/>
    <lineage>
        <taxon>Eukaryota</taxon>
        <taxon>Fungi</taxon>
        <taxon>Dikarya</taxon>
        <taxon>Basidiomycota</taxon>
        <taxon>Agaricomycotina</taxon>
        <taxon>Agaricomycetes</taxon>
        <taxon>Agaricomycetidae</taxon>
        <taxon>Boletales</taxon>
        <taxon>Boletales incertae sedis</taxon>
        <taxon>Leucogyrophana</taxon>
    </lineage>
</organism>